<evidence type="ECO:0000256" key="3">
    <source>
        <dbReference type="ARBA" id="ARBA00004236"/>
    </source>
</evidence>
<dbReference type="OrthoDB" id="284854at2759"/>
<feature type="compositionally biased region" description="Low complexity" evidence="11">
    <location>
        <begin position="260"/>
        <end position="269"/>
    </location>
</feature>
<dbReference type="InterPro" id="IPR017191">
    <property type="entry name" value="Junctophilin"/>
</dbReference>
<keyword evidence="5" id="KW-1003">Cell membrane</keyword>
<comment type="subcellular location">
    <subcellularLocation>
        <location evidence="3">Cell membrane</location>
    </subcellularLocation>
    <subcellularLocation>
        <location evidence="2">Endomembrane system</location>
        <topology evidence="2">Peripheral membrane protein</topology>
    </subcellularLocation>
    <subcellularLocation>
        <location evidence="1">Endoplasmic reticulum membrane</location>
        <topology evidence="1">Single-pass type IV membrane protein</topology>
    </subcellularLocation>
</comment>
<sequence length="1003" mass="111321">MNVGANGGRFDFDDGGTYCGGWNDGKAHGHGVCTGPKGQGEYAGAWQYGYEFSGIYLWPSGNSYEGQWMSGKRHGLGVEKKGRWVYKGEWTQGFKGRYGVRVSEISGARYEGTWANGLQDGYGIELYADGGIYHGQIQQGLRHGFGIRRSVPYGIASRYRSKDIRDSLTSLRSEDDEERIQRERDRRMDENRGGFVLRSKSDPHDPSSARSVSQGPHRGSLSHSTDRRHSLRKTLLAKLRKQKSTSDIEDLNLTKKKSSFRSTASSTSGDSKHSVKTSTIMSSHANTPNSIGAFDDGDQSFISQDDILDNNVVETYMGEWKADKRTGFGIAERSDGLKYEGEWFNNKKNGYGVTTFRDGTKEEGKYRNNVLINDKRKPSKLFLLRASKFRDKIDAALNNSMKSATNAQQKAEIAMARANNARSKAHSAEIYAKQARNDSIEARVAAKAAAPDFRQPGEDKPQVFIPLDIDRQTDGKLITINHVDTGLPNGRIPIPSNFIPHTTPILPPHVSHQNQNNPITSSNFTLDGGVYQGQLPTAAKPVHDVNSNIKMNGLPLSMQQQQQQQQQQQEFYHQNHTSMSPIPYNNMPDPRTNASMIRQYSQPNQPIRSGIVTPGNFSFDDDRATTMSASFDSSSAHAPSTAQFVPNPVGIGPRSVPKRSTFIRTRHVDASNEDLTHDLQQQQQQQQHDSIHSSSKLHAPQAIRHTSSSRTKTPPPRSGNNFNIRPPLIHGALDSRNSSGHDSGLSSGGASFDPEQHHMYNLTNPMNTVRSNTPIIDVYEVPQPVPIPKRKSLPSIVKTNPGAYKIDETARSSDNLKEKETFIIENGIRKRVTAQAPAYTESGSLVPQASVMTSSSGSPILARRVILESVTKLDKPSSTTNHTGGNKRGSMPTVVNIARHRQEAPSISREEATKLGSQRREELRRQRDFDSTAIGRVKALLQSNISTADPTITANLHVTTQEISVQTDDDYHGIQNVFYRNRVFIAIFFLNLSLALWFIQLLR</sequence>
<reference evidence="13" key="1">
    <citation type="submission" date="2021-02" db="EMBL/GenBank/DDBJ databases">
        <authorList>
            <person name="Nowell W R."/>
        </authorList>
    </citation>
    <scope>NUCLEOTIDE SEQUENCE</scope>
</reference>
<keyword evidence="7" id="KW-0677">Repeat</keyword>
<dbReference type="Gene3D" id="2.20.110.10">
    <property type="entry name" value="Histone H3 K4-specific methyltransferase SET7/9 N-terminal domain"/>
    <property type="match status" value="3"/>
</dbReference>
<dbReference type="PANTHER" id="PTHR23085">
    <property type="entry name" value="GH28348P"/>
    <property type="match status" value="1"/>
</dbReference>
<feature type="compositionally biased region" description="Polar residues" evidence="11">
    <location>
        <begin position="625"/>
        <end position="644"/>
    </location>
</feature>
<comment type="similarity">
    <text evidence="4">Belongs to the junctophilin family.</text>
</comment>
<feature type="region of interest" description="Disordered" evidence="11">
    <location>
        <begin position="619"/>
        <end position="660"/>
    </location>
</feature>
<dbReference type="SUPFAM" id="SSF82185">
    <property type="entry name" value="Histone H3 K4-specific methyltransferase SET7/9 N-terminal domain"/>
    <property type="match status" value="2"/>
</dbReference>
<name>A0A813VF26_ADIRI</name>
<evidence type="ECO:0000256" key="9">
    <source>
        <dbReference type="ARBA" id="ARBA00022989"/>
    </source>
</evidence>
<evidence type="ECO:0000313" key="13">
    <source>
        <dbReference type="EMBL" id="CAF0840830.1"/>
    </source>
</evidence>
<feature type="compositionally biased region" description="Low complexity" evidence="11">
    <location>
        <begin position="735"/>
        <end position="751"/>
    </location>
</feature>
<feature type="region of interest" description="Disordered" evidence="11">
    <location>
        <begin position="170"/>
        <end position="230"/>
    </location>
</feature>
<evidence type="ECO:0000256" key="12">
    <source>
        <dbReference type="SAM" id="Phobius"/>
    </source>
</evidence>
<dbReference type="AlphaFoldDB" id="A0A813VF26"/>
<feature type="compositionally biased region" description="Basic and acidic residues" evidence="11">
    <location>
        <begin position="179"/>
        <end position="192"/>
    </location>
</feature>
<evidence type="ECO:0000256" key="4">
    <source>
        <dbReference type="ARBA" id="ARBA00008599"/>
    </source>
</evidence>
<evidence type="ECO:0000256" key="2">
    <source>
        <dbReference type="ARBA" id="ARBA00004184"/>
    </source>
</evidence>
<keyword evidence="10 12" id="KW-0472">Membrane</keyword>
<feature type="transmembrane region" description="Helical" evidence="12">
    <location>
        <begin position="983"/>
        <end position="1002"/>
    </location>
</feature>
<keyword evidence="8" id="KW-0256">Endoplasmic reticulum</keyword>
<dbReference type="EMBL" id="CAJNOJ010000020">
    <property type="protein sequence ID" value="CAF0840830.1"/>
    <property type="molecule type" value="Genomic_DNA"/>
</dbReference>
<evidence type="ECO:0000256" key="8">
    <source>
        <dbReference type="ARBA" id="ARBA00022824"/>
    </source>
</evidence>
<evidence type="ECO:0000313" key="14">
    <source>
        <dbReference type="Proteomes" id="UP000663852"/>
    </source>
</evidence>
<evidence type="ECO:0000256" key="11">
    <source>
        <dbReference type="SAM" id="MobiDB-lite"/>
    </source>
</evidence>
<organism evidence="13 14">
    <name type="scientific">Adineta ricciae</name>
    <name type="common">Rotifer</name>
    <dbReference type="NCBI Taxonomy" id="249248"/>
    <lineage>
        <taxon>Eukaryota</taxon>
        <taxon>Metazoa</taxon>
        <taxon>Spiralia</taxon>
        <taxon>Gnathifera</taxon>
        <taxon>Rotifera</taxon>
        <taxon>Eurotatoria</taxon>
        <taxon>Bdelloidea</taxon>
        <taxon>Adinetida</taxon>
        <taxon>Adinetidae</taxon>
        <taxon>Adineta</taxon>
    </lineage>
</organism>
<comment type="caution">
    <text evidence="13">The sequence shown here is derived from an EMBL/GenBank/DDBJ whole genome shotgun (WGS) entry which is preliminary data.</text>
</comment>
<proteinExistence type="inferred from homology"/>
<evidence type="ECO:0000256" key="6">
    <source>
        <dbReference type="ARBA" id="ARBA00022692"/>
    </source>
</evidence>
<protein>
    <recommendedName>
        <fullName evidence="15">Junctophilin</fullName>
    </recommendedName>
</protein>
<evidence type="ECO:0000256" key="5">
    <source>
        <dbReference type="ARBA" id="ARBA00022475"/>
    </source>
</evidence>
<feature type="region of interest" description="Disordered" evidence="11">
    <location>
        <begin position="677"/>
        <end position="760"/>
    </location>
</feature>
<dbReference type="GO" id="GO:0005789">
    <property type="term" value="C:endoplasmic reticulum membrane"/>
    <property type="evidence" value="ECO:0007669"/>
    <property type="project" value="UniProtKB-SubCell"/>
</dbReference>
<evidence type="ECO:0000256" key="1">
    <source>
        <dbReference type="ARBA" id="ARBA00004163"/>
    </source>
</evidence>
<dbReference type="Pfam" id="PF02493">
    <property type="entry name" value="MORN"/>
    <property type="match status" value="7"/>
</dbReference>
<evidence type="ECO:0000256" key="7">
    <source>
        <dbReference type="ARBA" id="ARBA00022737"/>
    </source>
</evidence>
<feature type="region of interest" description="Disordered" evidence="11">
    <location>
        <begin position="902"/>
        <end position="926"/>
    </location>
</feature>
<dbReference type="FunFam" id="2.20.110.10:FF:000013">
    <property type="entry name" value="Putative Junctophilin-1"/>
    <property type="match status" value="1"/>
</dbReference>
<feature type="compositionally biased region" description="Polar residues" evidence="11">
    <location>
        <begin position="276"/>
        <end position="290"/>
    </location>
</feature>
<dbReference type="FunFam" id="2.20.110.10:FF:000001">
    <property type="entry name" value="Junctophilin"/>
    <property type="match status" value="1"/>
</dbReference>
<keyword evidence="6 12" id="KW-0812">Transmembrane</keyword>
<gene>
    <name evidence="13" type="ORF">EDS130_LOCUS6827</name>
</gene>
<dbReference type="GO" id="GO:0005886">
    <property type="term" value="C:plasma membrane"/>
    <property type="evidence" value="ECO:0007669"/>
    <property type="project" value="UniProtKB-SubCell"/>
</dbReference>
<accession>A0A813VF26</accession>
<keyword evidence="9 12" id="KW-1133">Transmembrane helix</keyword>
<feature type="region of interest" description="Disordered" evidence="11">
    <location>
        <begin position="257"/>
        <end position="292"/>
    </location>
</feature>
<evidence type="ECO:0008006" key="15">
    <source>
        <dbReference type="Google" id="ProtNLM"/>
    </source>
</evidence>
<dbReference type="PANTHER" id="PTHR23085:SF16">
    <property type="entry name" value="GH28348P"/>
    <property type="match status" value="1"/>
</dbReference>
<dbReference type="InterPro" id="IPR003409">
    <property type="entry name" value="MORN"/>
</dbReference>
<dbReference type="SMART" id="SM00698">
    <property type="entry name" value="MORN"/>
    <property type="match status" value="6"/>
</dbReference>
<dbReference type="GO" id="GO:0030314">
    <property type="term" value="C:junctional membrane complex"/>
    <property type="evidence" value="ECO:0007669"/>
    <property type="project" value="InterPro"/>
</dbReference>
<evidence type="ECO:0000256" key="10">
    <source>
        <dbReference type="ARBA" id="ARBA00023136"/>
    </source>
</evidence>
<dbReference type="Proteomes" id="UP000663852">
    <property type="component" value="Unassembled WGS sequence"/>
</dbReference>